<keyword evidence="4" id="KW-1185">Reference proteome</keyword>
<evidence type="ECO:0000256" key="1">
    <source>
        <dbReference type="ARBA" id="ARBA00022679"/>
    </source>
</evidence>
<dbReference type="PANTHER" id="PTHR43861">
    <property type="entry name" value="TRANS-ACONITATE 2-METHYLTRANSFERASE-RELATED"/>
    <property type="match status" value="1"/>
</dbReference>
<protein>
    <submittedName>
        <fullName evidence="3">Methyltransferase type 11</fullName>
    </submittedName>
</protein>
<dbReference type="InterPro" id="IPR041698">
    <property type="entry name" value="Methyltransf_25"/>
</dbReference>
<name>L0DY68_THIND</name>
<evidence type="ECO:0000313" key="4">
    <source>
        <dbReference type="Proteomes" id="UP000010809"/>
    </source>
</evidence>
<gene>
    <name evidence="3" type="ordered locus">TVNIR_2912</name>
</gene>
<dbReference type="EMBL" id="CP003989">
    <property type="protein sequence ID" value="AGA34549.1"/>
    <property type="molecule type" value="Genomic_DNA"/>
</dbReference>
<dbReference type="Gene3D" id="3.40.50.150">
    <property type="entry name" value="Vaccinia Virus protein VP39"/>
    <property type="match status" value="1"/>
</dbReference>
<dbReference type="PATRIC" id="fig|1255043.3.peg.2937"/>
<dbReference type="SUPFAM" id="SSF53335">
    <property type="entry name" value="S-adenosyl-L-methionine-dependent methyltransferases"/>
    <property type="match status" value="1"/>
</dbReference>
<proteinExistence type="predicted"/>
<keyword evidence="3" id="KW-0489">Methyltransferase</keyword>
<dbReference type="GO" id="GO:0008168">
    <property type="term" value="F:methyltransferase activity"/>
    <property type="evidence" value="ECO:0007669"/>
    <property type="project" value="UniProtKB-KW"/>
</dbReference>
<keyword evidence="1" id="KW-0808">Transferase</keyword>
<evidence type="ECO:0000313" key="3">
    <source>
        <dbReference type="EMBL" id="AGA34549.1"/>
    </source>
</evidence>
<dbReference type="Proteomes" id="UP000010809">
    <property type="component" value="Chromosome"/>
</dbReference>
<dbReference type="GO" id="GO:0032259">
    <property type="term" value="P:methylation"/>
    <property type="evidence" value="ECO:0007669"/>
    <property type="project" value="UniProtKB-KW"/>
</dbReference>
<evidence type="ECO:0000259" key="2">
    <source>
        <dbReference type="Pfam" id="PF13649"/>
    </source>
</evidence>
<dbReference type="Pfam" id="PF13649">
    <property type="entry name" value="Methyltransf_25"/>
    <property type="match status" value="1"/>
</dbReference>
<dbReference type="PANTHER" id="PTHR43861:SF3">
    <property type="entry name" value="PUTATIVE (AFU_ORTHOLOGUE AFUA_2G14390)-RELATED"/>
    <property type="match status" value="1"/>
</dbReference>
<dbReference type="AlphaFoldDB" id="L0DY68"/>
<feature type="domain" description="Methyltransferase" evidence="2">
    <location>
        <begin position="36"/>
        <end position="127"/>
    </location>
</feature>
<sequence>MIWDQRYGTDEYVYGTEPNEFLREAVGNLPRQGRALCLAEGEGRNAVFLAEQGFEVHAVDASPVGLAKAKRLAVQRGVRIDTEVADLDVYRIEPESWHLIVSIFCHLPAPVRRTLHRQVVQGLRPGGRLILEAYTPAQLALGTGGPSDASLMMTLDELRTELAGLEFEHAREYEREVHEGRLHTGHGAVVQVVAVRPLGNAE</sequence>
<organism evidence="3 4">
    <name type="scientific">Thioalkalivibrio nitratireducens (strain DSM 14787 / UNIQEM 213 / ALEN2)</name>
    <dbReference type="NCBI Taxonomy" id="1255043"/>
    <lineage>
        <taxon>Bacteria</taxon>
        <taxon>Pseudomonadati</taxon>
        <taxon>Pseudomonadota</taxon>
        <taxon>Gammaproteobacteria</taxon>
        <taxon>Chromatiales</taxon>
        <taxon>Ectothiorhodospiraceae</taxon>
        <taxon>Thioalkalivibrio</taxon>
    </lineage>
</organism>
<dbReference type="CDD" id="cd02440">
    <property type="entry name" value="AdoMet_MTases"/>
    <property type="match status" value="1"/>
</dbReference>
<accession>L0DY68</accession>
<dbReference type="HOGENOM" id="CLU_056435_5_1_6"/>
<dbReference type="eggNOG" id="COG0500">
    <property type="taxonomic scope" value="Bacteria"/>
</dbReference>
<dbReference type="InterPro" id="IPR029063">
    <property type="entry name" value="SAM-dependent_MTases_sf"/>
</dbReference>
<dbReference type="KEGG" id="tni:TVNIR_2912"/>
<reference evidence="3" key="1">
    <citation type="submission" date="2015-12" db="EMBL/GenBank/DDBJ databases">
        <authorList>
            <person name="Tikhonova T.V."/>
            <person name="Pavlov A.R."/>
            <person name="Beletsky A.V."/>
            <person name="Mardanov A.V."/>
            <person name="Sorokin D.Y."/>
            <person name="Ravin N.V."/>
            <person name="Popov V.O."/>
        </authorList>
    </citation>
    <scope>NUCLEOTIDE SEQUENCE</scope>
    <source>
        <strain evidence="3">DSM 14787</strain>
    </source>
</reference>